<evidence type="ECO:0000313" key="4">
    <source>
        <dbReference type="Proteomes" id="UP000732380"/>
    </source>
</evidence>
<evidence type="ECO:0000313" key="3">
    <source>
        <dbReference type="EMBL" id="KAG6108937.1"/>
    </source>
</evidence>
<feature type="compositionally biased region" description="Basic and acidic residues" evidence="1">
    <location>
        <begin position="242"/>
        <end position="259"/>
    </location>
</feature>
<dbReference type="EMBL" id="SRQM01000528">
    <property type="protein sequence ID" value="KAG6108937.1"/>
    <property type="molecule type" value="Genomic_DNA"/>
</dbReference>
<protein>
    <recommendedName>
        <fullName evidence="2">Multiple myeloma tumor-associated protein 2-like N-terminal domain-containing protein</fullName>
    </recommendedName>
</protein>
<dbReference type="PANTHER" id="PTHR14580">
    <property type="entry name" value="MULTIPLE MYELOMA TUMOR-ASSOCIATED PROTEIN 2 FAMILY MEMBER"/>
    <property type="match status" value="1"/>
</dbReference>
<feature type="compositionally biased region" description="Basic and acidic residues" evidence="1">
    <location>
        <begin position="192"/>
        <end position="224"/>
    </location>
</feature>
<feature type="compositionally biased region" description="Basic and acidic residues" evidence="1">
    <location>
        <begin position="149"/>
        <end position="164"/>
    </location>
</feature>
<comment type="caution">
    <text evidence="3">The sequence shown here is derived from an EMBL/GenBank/DDBJ whole genome shotgun (WGS) entry which is preliminary data.</text>
</comment>
<evidence type="ECO:0000256" key="1">
    <source>
        <dbReference type="SAM" id="MobiDB-lite"/>
    </source>
</evidence>
<name>A0A9P7PWH7_9HYPO</name>
<keyword evidence="4" id="KW-1185">Reference proteome</keyword>
<dbReference type="PANTHER" id="PTHR14580:SF0">
    <property type="entry name" value="MULTIPLE MYELOMA TUMOR-ASSOCIATED PROTEIN 2"/>
    <property type="match status" value="1"/>
</dbReference>
<proteinExistence type="predicted"/>
<dbReference type="InterPro" id="IPR019315">
    <property type="entry name" value="MMTA2_N"/>
</dbReference>
<feature type="compositionally biased region" description="Basic and acidic residues" evidence="1">
    <location>
        <begin position="267"/>
        <end position="279"/>
    </location>
</feature>
<dbReference type="Proteomes" id="UP000732380">
    <property type="component" value="Unassembled WGS sequence"/>
</dbReference>
<reference evidence="3 4" key="1">
    <citation type="journal article" date="2020" name="bioRxiv">
        <title>Whole genome comparisons of ergot fungi reveals the divergence and evolution of species within the genus Claviceps are the result of varying mechanisms driving genome evolution and host range expansion.</title>
        <authorList>
            <person name="Wyka S.A."/>
            <person name="Mondo S.J."/>
            <person name="Liu M."/>
            <person name="Dettman J."/>
            <person name="Nalam V."/>
            <person name="Broders K.D."/>
        </authorList>
    </citation>
    <scope>NUCLEOTIDE SEQUENCE [LARGE SCALE GENOMIC DNA]</scope>
    <source>
        <strain evidence="3 4">LM576</strain>
    </source>
</reference>
<dbReference type="Pfam" id="PF10159">
    <property type="entry name" value="MMtag"/>
    <property type="match status" value="1"/>
</dbReference>
<organism evidence="3 4">
    <name type="scientific">Claviceps humidiphila</name>
    <dbReference type="NCBI Taxonomy" id="1294629"/>
    <lineage>
        <taxon>Eukaryota</taxon>
        <taxon>Fungi</taxon>
        <taxon>Dikarya</taxon>
        <taxon>Ascomycota</taxon>
        <taxon>Pezizomycotina</taxon>
        <taxon>Sordariomycetes</taxon>
        <taxon>Hypocreomycetidae</taxon>
        <taxon>Hypocreales</taxon>
        <taxon>Clavicipitaceae</taxon>
        <taxon>Claviceps</taxon>
    </lineage>
</organism>
<feature type="compositionally biased region" description="Basic residues" evidence="1">
    <location>
        <begin position="165"/>
        <end position="178"/>
    </location>
</feature>
<feature type="domain" description="Multiple myeloma tumor-associated protein 2-like N-terminal" evidence="2">
    <location>
        <begin position="11"/>
        <end position="96"/>
    </location>
</feature>
<dbReference type="AlphaFoldDB" id="A0A9P7PWH7"/>
<sequence>MDLLNTIRKSGSRGGVNFSWDEVATSSHRENYLGHSLKAPVGRWQKGKDLNWYAKADGDDAAHPDETDEARQARLRKEELKRIKEAEEDAIARALGLPVPVRNTSGANAVEVDAEVARRRGHPDVGSAGAGEGVPDKGAPGESGQRNRRKDERTRRHDDSERRERQRRRSRSRSRSRGRGGDGATKHRRRSRERDSGHRSRSRERERDAYRRHEANARQDERRHHSDRRRSRSRSPKRRDRRREGHDDGRGQGKRDTRYDRRRHEHRERSLSRRPSRGD</sequence>
<dbReference type="InterPro" id="IPR039207">
    <property type="entry name" value="MMTAG2-like"/>
</dbReference>
<gene>
    <name evidence="3" type="ORF">E4U13_006187</name>
</gene>
<feature type="region of interest" description="Disordered" evidence="1">
    <location>
        <begin position="112"/>
        <end position="279"/>
    </location>
</feature>
<feature type="compositionally biased region" description="Basic residues" evidence="1">
    <location>
        <begin position="225"/>
        <end position="241"/>
    </location>
</feature>
<evidence type="ECO:0000259" key="2">
    <source>
        <dbReference type="Pfam" id="PF10159"/>
    </source>
</evidence>
<accession>A0A9P7PWH7</accession>